<reference evidence="2 3" key="1">
    <citation type="submission" date="2013-03" db="EMBL/GenBank/DDBJ databases">
        <title>The Genome Sequence of Capronia coronata CBS 617.96.</title>
        <authorList>
            <consortium name="The Broad Institute Genomics Platform"/>
            <person name="Cuomo C."/>
            <person name="de Hoog S."/>
            <person name="Gorbushina A."/>
            <person name="Walker B."/>
            <person name="Young S.K."/>
            <person name="Zeng Q."/>
            <person name="Gargeya S."/>
            <person name="Fitzgerald M."/>
            <person name="Haas B."/>
            <person name="Abouelleil A."/>
            <person name="Allen A.W."/>
            <person name="Alvarado L."/>
            <person name="Arachchi H.M."/>
            <person name="Berlin A.M."/>
            <person name="Chapman S.B."/>
            <person name="Gainer-Dewar J."/>
            <person name="Goldberg J."/>
            <person name="Griggs A."/>
            <person name="Gujja S."/>
            <person name="Hansen M."/>
            <person name="Howarth C."/>
            <person name="Imamovic A."/>
            <person name="Ireland A."/>
            <person name="Larimer J."/>
            <person name="McCowan C."/>
            <person name="Murphy C."/>
            <person name="Pearson M."/>
            <person name="Poon T.W."/>
            <person name="Priest M."/>
            <person name="Roberts A."/>
            <person name="Saif S."/>
            <person name="Shea T."/>
            <person name="Sisk P."/>
            <person name="Sykes S."/>
            <person name="Wortman J."/>
            <person name="Nusbaum C."/>
            <person name="Birren B."/>
        </authorList>
    </citation>
    <scope>NUCLEOTIDE SEQUENCE [LARGE SCALE GENOMIC DNA]</scope>
    <source>
        <strain evidence="2 3">CBS 617.96</strain>
    </source>
</reference>
<feature type="region of interest" description="Disordered" evidence="1">
    <location>
        <begin position="185"/>
        <end position="249"/>
    </location>
</feature>
<feature type="compositionally biased region" description="Basic and acidic residues" evidence="1">
    <location>
        <begin position="333"/>
        <end position="355"/>
    </location>
</feature>
<protein>
    <submittedName>
        <fullName evidence="2">Uncharacterized protein</fullName>
    </submittedName>
</protein>
<dbReference type="OrthoDB" id="4156592at2759"/>
<dbReference type="RefSeq" id="XP_007722727.1">
    <property type="nucleotide sequence ID" value="XM_007724537.1"/>
</dbReference>
<comment type="caution">
    <text evidence="2">The sequence shown here is derived from an EMBL/GenBank/DDBJ whole genome shotgun (WGS) entry which is preliminary data.</text>
</comment>
<gene>
    <name evidence="2" type="ORF">A1O1_03636</name>
</gene>
<dbReference type="HOGENOM" id="CLU_581394_0_0_1"/>
<dbReference type="AlphaFoldDB" id="W9YDD0"/>
<accession>W9YDD0</accession>
<feature type="region of interest" description="Disordered" evidence="1">
    <location>
        <begin position="320"/>
        <end position="360"/>
    </location>
</feature>
<sequence>MEEAPDETADHHDLADHAETLCRGLRKLRHDCGHESTSIDIANVAGELMLLATELRTLDRAVNAHKEQYTQAFDEDLEEIRAHLTGIFEDIADCCREMQKADGPGKSTVGWLQKKRYVSKLQKHLEANKTALVVMRTVLHHGKVYGTQNSSGRLAESSPHVMQEDRAILESIFASRRAISDLHDLTNRSHEHSASSSSTTTADMGPSFKPGAHGRNLSSATGVDTPTVEDVLPTSNTVRKKRSDDPLTRRFSRRGVRLAVHSSILDSNAHQVPMSLKKRWFHQGRARSSGDGDFVQDRSIAQLSRISEVNSNFVTEIISEEPNLQRSTSTPEDPSRRNSEEHYASKKEVHGEPSKAKKRSLTLMESPFGKSLGRAITRLSNITLSSDRKDENAKIEAGEGKNEAMEKHDEDKSGWSYRLSKPFVEPELTTPDFNKDVENMALR</sequence>
<proteinExistence type="predicted"/>
<evidence type="ECO:0000313" key="3">
    <source>
        <dbReference type="Proteomes" id="UP000019484"/>
    </source>
</evidence>
<evidence type="ECO:0000256" key="1">
    <source>
        <dbReference type="SAM" id="MobiDB-lite"/>
    </source>
</evidence>
<dbReference type="GeneID" id="19158526"/>
<name>W9YDD0_9EURO</name>
<dbReference type="eggNOG" id="ENOG502T67K">
    <property type="taxonomic scope" value="Eukaryota"/>
</dbReference>
<keyword evidence="3" id="KW-1185">Reference proteome</keyword>
<organism evidence="2 3">
    <name type="scientific">Capronia coronata CBS 617.96</name>
    <dbReference type="NCBI Taxonomy" id="1182541"/>
    <lineage>
        <taxon>Eukaryota</taxon>
        <taxon>Fungi</taxon>
        <taxon>Dikarya</taxon>
        <taxon>Ascomycota</taxon>
        <taxon>Pezizomycotina</taxon>
        <taxon>Eurotiomycetes</taxon>
        <taxon>Chaetothyriomycetidae</taxon>
        <taxon>Chaetothyriales</taxon>
        <taxon>Herpotrichiellaceae</taxon>
        <taxon>Capronia</taxon>
    </lineage>
</organism>
<dbReference type="EMBL" id="AMWN01000003">
    <property type="protein sequence ID" value="EXJ90533.1"/>
    <property type="molecule type" value="Genomic_DNA"/>
</dbReference>
<feature type="compositionally biased region" description="Polar residues" evidence="1">
    <location>
        <begin position="322"/>
        <end position="332"/>
    </location>
</feature>
<dbReference type="Proteomes" id="UP000019484">
    <property type="component" value="Unassembled WGS sequence"/>
</dbReference>
<feature type="region of interest" description="Disordered" evidence="1">
    <location>
        <begin position="387"/>
        <end position="413"/>
    </location>
</feature>
<evidence type="ECO:0000313" key="2">
    <source>
        <dbReference type="EMBL" id="EXJ90533.1"/>
    </source>
</evidence>